<evidence type="ECO:0000256" key="1">
    <source>
        <dbReference type="SAM" id="SignalP"/>
    </source>
</evidence>
<evidence type="ECO:0000313" key="3">
    <source>
        <dbReference type="Proteomes" id="UP000683360"/>
    </source>
</evidence>
<feature type="signal peptide" evidence="1">
    <location>
        <begin position="1"/>
        <end position="27"/>
    </location>
</feature>
<sequence>MAVRRSFVIYLGQVLITVLILLRGVSGDCTNCKPGQCDSSQTCGECEDGWYGNPCFKRCGSQCPTIQTSTGIFSKVCDKDTGKCTGGCRNDVYGEYCDKQCSSHCLQLTGRICDLVSGKCLHSCTQGYYGEDCTSACSKGCYPILVRGAGFVNKCSPQTGICESDKDCKPGWCGTKCDLSCGTNCKTTHSEFFGKM</sequence>
<protein>
    <submittedName>
        <fullName evidence="2">Uncharacterized protein</fullName>
    </submittedName>
</protein>
<gene>
    <name evidence="2" type="ORF">MEDL_39760</name>
</gene>
<reference evidence="2" key="1">
    <citation type="submission" date="2021-03" db="EMBL/GenBank/DDBJ databases">
        <authorList>
            <person name="Bekaert M."/>
        </authorList>
    </citation>
    <scope>NUCLEOTIDE SEQUENCE</scope>
</reference>
<name>A0A8S3SZM2_MYTED</name>
<organism evidence="2 3">
    <name type="scientific">Mytilus edulis</name>
    <name type="common">Blue mussel</name>
    <dbReference type="NCBI Taxonomy" id="6550"/>
    <lineage>
        <taxon>Eukaryota</taxon>
        <taxon>Metazoa</taxon>
        <taxon>Spiralia</taxon>
        <taxon>Lophotrochozoa</taxon>
        <taxon>Mollusca</taxon>
        <taxon>Bivalvia</taxon>
        <taxon>Autobranchia</taxon>
        <taxon>Pteriomorphia</taxon>
        <taxon>Mytilida</taxon>
        <taxon>Mytiloidea</taxon>
        <taxon>Mytilidae</taxon>
        <taxon>Mytilinae</taxon>
        <taxon>Mytilus</taxon>
    </lineage>
</organism>
<comment type="caution">
    <text evidence="2">The sequence shown here is derived from an EMBL/GenBank/DDBJ whole genome shotgun (WGS) entry which is preliminary data.</text>
</comment>
<feature type="chain" id="PRO_5035884939" evidence="1">
    <location>
        <begin position="28"/>
        <end position="196"/>
    </location>
</feature>
<keyword evidence="3" id="KW-1185">Reference proteome</keyword>
<evidence type="ECO:0000313" key="2">
    <source>
        <dbReference type="EMBL" id="CAG2226674.1"/>
    </source>
</evidence>
<keyword evidence="1" id="KW-0732">Signal</keyword>
<dbReference type="AlphaFoldDB" id="A0A8S3SZM2"/>
<dbReference type="Proteomes" id="UP000683360">
    <property type="component" value="Unassembled WGS sequence"/>
</dbReference>
<dbReference type="OrthoDB" id="6068142at2759"/>
<dbReference type="EMBL" id="CAJPWZ010001922">
    <property type="protein sequence ID" value="CAG2226674.1"/>
    <property type="molecule type" value="Genomic_DNA"/>
</dbReference>
<accession>A0A8S3SZM2</accession>
<proteinExistence type="predicted"/>